<dbReference type="PANTHER" id="PTHR33620">
    <property type="entry name" value="UREASE ACCESSORY PROTEIN F"/>
    <property type="match status" value="1"/>
</dbReference>
<keyword evidence="3" id="KW-0963">Cytoplasm</keyword>
<proteinExistence type="inferred from homology"/>
<gene>
    <name evidence="3" type="primary">ureF</name>
    <name evidence="4" type="ORF">KZZ10_11445</name>
</gene>
<dbReference type="InterPro" id="IPR002639">
    <property type="entry name" value="UreF"/>
</dbReference>
<name>A0A953T3B5_9BURK</name>
<comment type="similarity">
    <text evidence="3">Belongs to the UreF family.</text>
</comment>
<comment type="subcellular location">
    <subcellularLocation>
        <location evidence="3">Cytoplasm</location>
    </subcellularLocation>
</comment>
<keyword evidence="1 3" id="KW-0996">Nickel insertion</keyword>
<organism evidence="4 5">
    <name type="scientific">Zwartia hollandica</name>
    <dbReference type="NCBI Taxonomy" id="324606"/>
    <lineage>
        <taxon>Bacteria</taxon>
        <taxon>Pseudomonadati</taxon>
        <taxon>Pseudomonadota</taxon>
        <taxon>Betaproteobacteria</taxon>
        <taxon>Burkholderiales</taxon>
        <taxon>Alcaligenaceae</taxon>
        <taxon>Zwartia</taxon>
    </lineage>
</organism>
<evidence type="ECO:0000256" key="2">
    <source>
        <dbReference type="ARBA" id="ARBA00023186"/>
    </source>
</evidence>
<dbReference type="Gene3D" id="1.10.4190.10">
    <property type="entry name" value="Urease accessory protein UreF"/>
    <property type="match status" value="1"/>
</dbReference>
<dbReference type="InterPro" id="IPR038277">
    <property type="entry name" value="UreF_sf"/>
</dbReference>
<dbReference type="GO" id="GO:0016151">
    <property type="term" value="F:nickel cation binding"/>
    <property type="evidence" value="ECO:0007669"/>
    <property type="project" value="UniProtKB-UniRule"/>
</dbReference>
<keyword evidence="2 3" id="KW-0143">Chaperone</keyword>
<evidence type="ECO:0000256" key="1">
    <source>
        <dbReference type="ARBA" id="ARBA00022988"/>
    </source>
</evidence>
<evidence type="ECO:0000256" key="3">
    <source>
        <dbReference type="HAMAP-Rule" id="MF_01385"/>
    </source>
</evidence>
<sequence length="229" mass="25005">MQPTHATNADAILAALHLASPALPVGGFAYSQGLEQAIEDRWVTDMQSAYVWIRDGLVLNLARQELPWWLACYQAAADQDWVRVVQINEHLHALRETGEFRLESVQMGHSMAKLFAQWPQGQSLVALTEIVWVYPSAYAALAAVSGVTQDLALSAYLWSWVENQVLAAVKSVPLGQIEGQTLLHRLKGDIVTAIGVAQGTAPEVAGSAAFGLAITSARHETQYSRLFRS</sequence>
<accession>A0A953T3B5</accession>
<dbReference type="PIRSF" id="PIRSF009467">
    <property type="entry name" value="Ureas_acces_UreF"/>
    <property type="match status" value="1"/>
</dbReference>
<dbReference type="GO" id="GO:0005737">
    <property type="term" value="C:cytoplasm"/>
    <property type="evidence" value="ECO:0007669"/>
    <property type="project" value="UniProtKB-SubCell"/>
</dbReference>
<dbReference type="AlphaFoldDB" id="A0A953T3B5"/>
<comment type="subunit">
    <text evidence="3">UreD, UreF and UreG form a complex that acts as a GTP-hydrolysis-dependent molecular chaperone, activating the urease apoprotein by helping to assemble the nickel containing metallocenter of UreC. The UreE protein probably delivers the nickel.</text>
</comment>
<dbReference type="EMBL" id="JAHXRI010000010">
    <property type="protein sequence ID" value="MBZ1351260.1"/>
    <property type="molecule type" value="Genomic_DNA"/>
</dbReference>
<evidence type="ECO:0000313" key="5">
    <source>
        <dbReference type="Proteomes" id="UP000739565"/>
    </source>
</evidence>
<dbReference type="PANTHER" id="PTHR33620:SF1">
    <property type="entry name" value="UREASE ACCESSORY PROTEIN F"/>
    <property type="match status" value="1"/>
</dbReference>
<comment type="caution">
    <text evidence="4">The sequence shown here is derived from an EMBL/GenBank/DDBJ whole genome shotgun (WGS) entry which is preliminary data.</text>
</comment>
<dbReference type="RefSeq" id="WP_259661669.1">
    <property type="nucleotide sequence ID" value="NZ_JAHXRI010000010.1"/>
</dbReference>
<dbReference type="Pfam" id="PF01730">
    <property type="entry name" value="UreF"/>
    <property type="match status" value="1"/>
</dbReference>
<dbReference type="Proteomes" id="UP000739565">
    <property type="component" value="Unassembled WGS sequence"/>
</dbReference>
<reference evidence="4" key="1">
    <citation type="submission" date="2021-07" db="EMBL/GenBank/DDBJ databases">
        <title>New genus and species of the family Alcaligenaceae.</title>
        <authorList>
            <person name="Hahn M.W."/>
        </authorList>
    </citation>
    <scope>NUCLEOTIDE SEQUENCE</scope>
    <source>
        <strain evidence="4">LF4-65</strain>
    </source>
</reference>
<evidence type="ECO:0000313" key="4">
    <source>
        <dbReference type="EMBL" id="MBZ1351260.1"/>
    </source>
</evidence>
<dbReference type="HAMAP" id="MF_01385">
    <property type="entry name" value="UreF"/>
    <property type="match status" value="1"/>
</dbReference>
<protein>
    <recommendedName>
        <fullName evidence="3">Urease accessory protein UreF</fullName>
    </recommendedName>
</protein>
<comment type="function">
    <text evidence="3">Required for maturation of urease via the functional incorporation of the urease nickel metallocenter.</text>
</comment>
<keyword evidence="5" id="KW-1185">Reference proteome</keyword>